<dbReference type="GO" id="GO:0016787">
    <property type="term" value="F:hydrolase activity"/>
    <property type="evidence" value="ECO:0007669"/>
    <property type="project" value="UniProtKB-KW"/>
</dbReference>
<dbReference type="PANTHER" id="PTHR43329">
    <property type="entry name" value="EPOXIDE HYDROLASE"/>
    <property type="match status" value="1"/>
</dbReference>
<proteinExistence type="predicted"/>
<evidence type="ECO:0000256" key="1">
    <source>
        <dbReference type="ARBA" id="ARBA00022801"/>
    </source>
</evidence>
<dbReference type="AlphaFoldDB" id="A0A7W3PAT6"/>
<dbReference type="PRINTS" id="PR00111">
    <property type="entry name" value="ABHYDROLASE"/>
</dbReference>
<dbReference type="InterPro" id="IPR000639">
    <property type="entry name" value="Epox_hydrolase-like"/>
</dbReference>
<accession>A0A7W3PAT6</accession>
<sequence length="278" mass="30440">MSGRVTSYLHDGLTFDVRDEGPLDGTPVLLLHGFPERASTWRHVAPLLHAQGFRTVAPDQRGYSAGARPRRRRDYTLPLLVDDAAALIAEVGRPVHVVGHDWGAAVGYLLAAEGPELVRTLTAVAVPHNAAFARAMTRSRQGLASWYMLAFQLPRVPELLARRAGGPMERAFADGGMTPEEIATFRREIVEQGALTGALNWYRAMPFTRPGAVSRRVAVPTTLVWGDADSAVLRSTVECTADWVDGDYRLVVLPGVSHWIPTQAPEELARHVLERITA</sequence>
<comment type="caution">
    <text evidence="3">The sequence shown here is derived from an EMBL/GenBank/DDBJ whole genome shotgun (WGS) entry which is preliminary data.</text>
</comment>
<dbReference type="InterPro" id="IPR000073">
    <property type="entry name" value="AB_hydrolase_1"/>
</dbReference>
<dbReference type="SUPFAM" id="SSF53474">
    <property type="entry name" value="alpha/beta-Hydrolases"/>
    <property type="match status" value="1"/>
</dbReference>
<dbReference type="Pfam" id="PF00561">
    <property type="entry name" value="Abhydrolase_1"/>
    <property type="match status" value="1"/>
</dbReference>
<organism evidence="3 4">
    <name type="scientific">Nocardioides ginsengisegetis</name>
    <dbReference type="NCBI Taxonomy" id="661491"/>
    <lineage>
        <taxon>Bacteria</taxon>
        <taxon>Bacillati</taxon>
        <taxon>Actinomycetota</taxon>
        <taxon>Actinomycetes</taxon>
        <taxon>Propionibacteriales</taxon>
        <taxon>Nocardioidaceae</taxon>
        <taxon>Nocardioides</taxon>
    </lineage>
</organism>
<dbReference type="InterPro" id="IPR029058">
    <property type="entry name" value="AB_hydrolase_fold"/>
</dbReference>
<dbReference type="Proteomes" id="UP000580910">
    <property type="component" value="Unassembled WGS sequence"/>
</dbReference>
<evidence type="ECO:0000313" key="4">
    <source>
        <dbReference type="Proteomes" id="UP000580910"/>
    </source>
</evidence>
<dbReference type="EMBL" id="JACGXA010000001">
    <property type="protein sequence ID" value="MBA8804822.1"/>
    <property type="molecule type" value="Genomic_DNA"/>
</dbReference>
<gene>
    <name evidence="3" type="ORF">FB382_003113</name>
</gene>
<keyword evidence="4" id="KW-1185">Reference proteome</keyword>
<feature type="domain" description="AB hydrolase-1" evidence="2">
    <location>
        <begin position="27"/>
        <end position="260"/>
    </location>
</feature>
<name>A0A7W3PAT6_9ACTN</name>
<protein>
    <submittedName>
        <fullName evidence="3">Pimeloyl-ACP methyl ester carboxylesterase</fullName>
    </submittedName>
</protein>
<dbReference type="PRINTS" id="PR00412">
    <property type="entry name" value="EPOXHYDRLASE"/>
</dbReference>
<evidence type="ECO:0000259" key="2">
    <source>
        <dbReference type="Pfam" id="PF00561"/>
    </source>
</evidence>
<reference evidence="3 4" key="1">
    <citation type="submission" date="2020-07" db="EMBL/GenBank/DDBJ databases">
        <title>Sequencing the genomes of 1000 actinobacteria strains.</title>
        <authorList>
            <person name="Klenk H.-P."/>
        </authorList>
    </citation>
    <scope>NUCLEOTIDE SEQUENCE [LARGE SCALE GENOMIC DNA]</scope>
    <source>
        <strain evidence="3 4">DSM 21349</strain>
    </source>
</reference>
<dbReference type="Gene3D" id="3.40.50.1820">
    <property type="entry name" value="alpha/beta hydrolase"/>
    <property type="match status" value="1"/>
</dbReference>
<evidence type="ECO:0000313" key="3">
    <source>
        <dbReference type="EMBL" id="MBA8804822.1"/>
    </source>
</evidence>
<keyword evidence="1" id="KW-0378">Hydrolase</keyword>
<dbReference type="RefSeq" id="WP_182540639.1">
    <property type="nucleotide sequence ID" value="NZ_JACGXA010000001.1"/>
</dbReference>